<name>Q24854_ENTHI</name>
<sequence length="38" mass="4824">VEFTFVKKKRELFRRFSHSILKFMICYHFIRFNLISKI</sequence>
<protein>
    <submittedName>
        <fullName evidence="1">HLY1</fullName>
    </submittedName>
</protein>
<reference evidence="1" key="1">
    <citation type="journal article" date="1994" name="Science">
        <title>Coding of hemolysins within the ribosomal RNA repeat on a plasmid in Entamoeba histolytica.</title>
        <authorList>
            <person name="Jansson A."/>
            <person name="Gillin F."/>
            <person name="Kagardt U."/>
            <person name="Hagblom P."/>
        </authorList>
    </citation>
    <scope>NUCLEOTIDE SEQUENCE</scope>
    <source>
        <strain evidence="1">HM1</strain>
    </source>
</reference>
<dbReference type="AlphaFoldDB" id="Q24854"/>
<dbReference type="EMBL" id="Z29969">
    <property type="protein sequence ID" value="CAA82857.1"/>
    <property type="molecule type" value="Genomic_DNA"/>
</dbReference>
<proteinExistence type="predicted"/>
<accession>Q24854</accession>
<organism evidence="1">
    <name type="scientific">Entamoeba histolytica</name>
    <dbReference type="NCBI Taxonomy" id="5759"/>
    <lineage>
        <taxon>Eukaryota</taxon>
        <taxon>Amoebozoa</taxon>
        <taxon>Evosea</taxon>
        <taxon>Archamoebae</taxon>
        <taxon>Mastigamoebida</taxon>
        <taxon>Entamoebidae</taxon>
        <taxon>Entamoeba</taxon>
    </lineage>
</organism>
<evidence type="ECO:0000313" key="1">
    <source>
        <dbReference type="EMBL" id="CAA82857.1"/>
    </source>
</evidence>